<dbReference type="Pfam" id="PF00361">
    <property type="entry name" value="Proton_antipo_M"/>
    <property type="match status" value="1"/>
</dbReference>
<keyword evidence="3 7" id="KW-0812">Transmembrane</keyword>
<feature type="transmembrane region" description="Helical" evidence="7">
    <location>
        <begin position="246"/>
        <end position="270"/>
    </location>
</feature>
<comment type="caution">
    <text evidence="9">The sequence shown here is derived from an EMBL/GenBank/DDBJ whole genome shotgun (WGS) entry which is preliminary data.</text>
</comment>
<dbReference type="PANTHER" id="PTHR42682:SF4">
    <property type="entry name" value="NADH-UBIQUINONE_PLASTOQUINONE"/>
    <property type="match status" value="1"/>
</dbReference>
<dbReference type="PANTHER" id="PTHR42682">
    <property type="entry name" value="HYDROGENASE-4 COMPONENT F"/>
    <property type="match status" value="1"/>
</dbReference>
<evidence type="ECO:0000313" key="9">
    <source>
        <dbReference type="EMBL" id="MFD1646808.1"/>
    </source>
</evidence>
<feature type="transmembrane region" description="Helical" evidence="7">
    <location>
        <begin position="378"/>
        <end position="395"/>
    </location>
</feature>
<feature type="transmembrane region" description="Helical" evidence="7">
    <location>
        <begin position="487"/>
        <end position="504"/>
    </location>
</feature>
<keyword evidence="4 7" id="KW-1133">Transmembrane helix</keyword>
<feature type="transmembrane region" description="Helical" evidence="7">
    <location>
        <begin position="138"/>
        <end position="155"/>
    </location>
</feature>
<dbReference type="PRINTS" id="PR01434">
    <property type="entry name" value="NADHDHGNASE5"/>
</dbReference>
<keyword evidence="6 7" id="KW-0472">Membrane</keyword>
<accession>A0ABD6DNY6</accession>
<organism evidence="9 10">
    <name type="scientific">Haloarchaeobius litoreus</name>
    <dbReference type="NCBI Taxonomy" id="755306"/>
    <lineage>
        <taxon>Archaea</taxon>
        <taxon>Methanobacteriati</taxon>
        <taxon>Methanobacteriota</taxon>
        <taxon>Stenosarchaea group</taxon>
        <taxon>Halobacteria</taxon>
        <taxon>Halobacteriales</taxon>
        <taxon>Halorubellaceae</taxon>
        <taxon>Haloarchaeobius</taxon>
    </lineage>
</organism>
<dbReference type="GO" id="GO:0016491">
    <property type="term" value="F:oxidoreductase activity"/>
    <property type="evidence" value="ECO:0007669"/>
    <property type="project" value="UniProtKB-KW"/>
</dbReference>
<feature type="domain" description="NADH:quinone oxidoreductase/Mrp antiporter transmembrane" evidence="8">
    <location>
        <begin position="131"/>
        <end position="420"/>
    </location>
</feature>
<name>A0ABD6DNY6_9EURY</name>
<feature type="transmembrane region" description="Helical" evidence="7">
    <location>
        <begin position="167"/>
        <end position="189"/>
    </location>
</feature>
<sequence>MTTESLLPVLAVAVSAVAVVLVLLSGDRPSLREAWTFAAALTKFGAVLALVPGVLRGVTYTSPGLAFVPGVRLVLRVDALGALFALLASGLWLVTSLYSVGYVRSLDEAHQTGYFAAFAASLSATVGVAFAGNLLTLFVFYELLTVATYPLVVHKRTAEAWRAGRTYVVYTLAGGVAILAGTVLVSAVAGTTTFAPGGLAGVLTADPLVARAAFALLVAGFGVKAALFPLHGWLPQAMVAPTPVSGLLHAVAVVKSGAFGIARVVLYVFGPDGVRAFNVGVPLAAVAAATMVLAAVLALRQDRLKRGLAYSTVSQLSYIVLGLAVLTPTAVQGALLHLSAHALLKLVLFFCAGVVYCETHVERIDELAGIGRRLPATMTLFAVASAGLVGFPLVAGFVSKWYLLTGLFAGGDLVLAGLLLLAGLLKLLFFWPIVSAAFFGESGGDGATAATATLHADGGHEGDAGSAHAHRHDWESRTWRTETDWRLLLPVAVALVLAVVYGIAPTELPFYELATRAAEVTTG</sequence>
<dbReference type="RefSeq" id="WP_256401117.1">
    <property type="nucleotide sequence ID" value="NZ_JANHJR010000003.1"/>
</dbReference>
<evidence type="ECO:0000256" key="5">
    <source>
        <dbReference type="ARBA" id="ARBA00023002"/>
    </source>
</evidence>
<evidence type="ECO:0000313" key="10">
    <source>
        <dbReference type="Proteomes" id="UP001597034"/>
    </source>
</evidence>
<feature type="transmembrane region" description="Helical" evidence="7">
    <location>
        <begin position="308"/>
        <end position="326"/>
    </location>
</feature>
<keyword evidence="2" id="KW-1003">Cell membrane</keyword>
<feature type="transmembrane region" description="Helical" evidence="7">
    <location>
        <begin position="79"/>
        <end position="100"/>
    </location>
</feature>
<evidence type="ECO:0000256" key="1">
    <source>
        <dbReference type="ARBA" id="ARBA00004651"/>
    </source>
</evidence>
<evidence type="ECO:0000259" key="8">
    <source>
        <dbReference type="Pfam" id="PF00361"/>
    </source>
</evidence>
<evidence type="ECO:0000256" key="6">
    <source>
        <dbReference type="ARBA" id="ARBA00023136"/>
    </source>
</evidence>
<keyword evidence="5" id="KW-0560">Oxidoreductase</keyword>
<keyword evidence="10" id="KW-1185">Reference proteome</keyword>
<evidence type="ECO:0000256" key="4">
    <source>
        <dbReference type="ARBA" id="ARBA00022989"/>
    </source>
</evidence>
<feature type="transmembrane region" description="Helical" evidence="7">
    <location>
        <begin position="276"/>
        <end position="299"/>
    </location>
</feature>
<feature type="transmembrane region" description="Helical" evidence="7">
    <location>
        <begin position="338"/>
        <end position="357"/>
    </location>
</feature>
<feature type="transmembrane region" description="Helical" evidence="7">
    <location>
        <begin position="36"/>
        <end position="59"/>
    </location>
</feature>
<feature type="transmembrane region" description="Helical" evidence="7">
    <location>
        <begin position="401"/>
        <end position="425"/>
    </location>
</feature>
<protein>
    <submittedName>
        <fullName evidence="9">Complex I subunit 5 family protein</fullName>
    </submittedName>
</protein>
<feature type="transmembrane region" description="Helical" evidence="7">
    <location>
        <begin position="112"/>
        <end position="132"/>
    </location>
</feature>
<dbReference type="GO" id="GO:0005886">
    <property type="term" value="C:plasma membrane"/>
    <property type="evidence" value="ECO:0007669"/>
    <property type="project" value="UniProtKB-SubCell"/>
</dbReference>
<gene>
    <name evidence="9" type="ORF">ACFSBL_14045</name>
</gene>
<reference evidence="9 10" key="1">
    <citation type="journal article" date="2019" name="Int. J. Syst. Evol. Microbiol.">
        <title>The Global Catalogue of Microorganisms (GCM) 10K type strain sequencing project: providing services to taxonomists for standard genome sequencing and annotation.</title>
        <authorList>
            <consortium name="The Broad Institute Genomics Platform"/>
            <consortium name="The Broad Institute Genome Sequencing Center for Infectious Disease"/>
            <person name="Wu L."/>
            <person name="Ma J."/>
        </authorList>
    </citation>
    <scope>NUCLEOTIDE SEQUENCE [LARGE SCALE GENOMIC DNA]</scope>
    <source>
        <strain evidence="9 10">CGMCC 1.10390</strain>
    </source>
</reference>
<evidence type="ECO:0000256" key="2">
    <source>
        <dbReference type="ARBA" id="ARBA00022475"/>
    </source>
</evidence>
<feature type="transmembrane region" description="Helical" evidence="7">
    <location>
        <begin position="6"/>
        <end position="24"/>
    </location>
</feature>
<dbReference type="Proteomes" id="UP001597034">
    <property type="component" value="Unassembled WGS sequence"/>
</dbReference>
<evidence type="ECO:0000256" key="7">
    <source>
        <dbReference type="SAM" id="Phobius"/>
    </source>
</evidence>
<feature type="transmembrane region" description="Helical" evidence="7">
    <location>
        <begin position="209"/>
        <end position="234"/>
    </location>
</feature>
<dbReference type="AlphaFoldDB" id="A0ABD6DNY6"/>
<dbReference type="EMBL" id="JBHUDO010000003">
    <property type="protein sequence ID" value="MFD1646808.1"/>
    <property type="molecule type" value="Genomic_DNA"/>
</dbReference>
<evidence type="ECO:0000256" key="3">
    <source>
        <dbReference type="ARBA" id="ARBA00022692"/>
    </source>
</evidence>
<dbReference type="InterPro" id="IPR052175">
    <property type="entry name" value="ComplexI-like_HydComp"/>
</dbReference>
<proteinExistence type="predicted"/>
<comment type="subcellular location">
    <subcellularLocation>
        <location evidence="1">Cell membrane</location>
        <topology evidence="1">Multi-pass membrane protein</topology>
    </subcellularLocation>
</comment>
<dbReference type="InterPro" id="IPR001750">
    <property type="entry name" value="ND/Mrp_TM"/>
</dbReference>